<keyword evidence="3" id="KW-0645">Protease</keyword>
<accession>A0A9D1NJU6</accession>
<dbReference type="NCBIfam" id="TIGR04178">
    <property type="entry name" value="exo_archaeo"/>
    <property type="match status" value="1"/>
</dbReference>
<organism evidence="9 10">
    <name type="scientific">Candidatus Spyradosoma merdigallinarum</name>
    <dbReference type="NCBI Taxonomy" id="2840950"/>
    <lineage>
        <taxon>Bacteria</taxon>
        <taxon>Pseudomonadati</taxon>
        <taxon>Verrucomicrobiota</taxon>
        <taxon>Opitutia</taxon>
        <taxon>Opitutia incertae sedis</taxon>
        <taxon>Candidatus Spyradosoma</taxon>
    </lineage>
</organism>
<feature type="transmembrane region" description="Helical" evidence="8">
    <location>
        <begin position="239"/>
        <end position="258"/>
    </location>
</feature>
<dbReference type="InterPro" id="IPR019127">
    <property type="entry name" value="Exosortase"/>
</dbReference>
<dbReference type="Proteomes" id="UP000886812">
    <property type="component" value="Unassembled WGS sequence"/>
</dbReference>
<keyword evidence="6 8" id="KW-1133">Transmembrane helix</keyword>
<keyword evidence="4 8" id="KW-0812">Transmembrane</keyword>
<proteinExistence type="predicted"/>
<reference evidence="9" key="1">
    <citation type="submission" date="2020-10" db="EMBL/GenBank/DDBJ databases">
        <authorList>
            <person name="Gilroy R."/>
        </authorList>
    </citation>
    <scope>NUCLEOTIDE SEQUENCE</scope>
    <source>
        <strain evidence="9">10669</strain>
    </source>
</reference>
<evidence type="ECO:0000256" key="6">
    <source>
        <dbReference type="ARBA" id="ARBA00022989"/>
    </source>
</evidence>
<dbReference type="GO" id="GO:0005886">
    <property type="term" value="C:plasma membrane"/>
    <property type="evidence" value="ECO:0007669"/>
    <property type="project" value="UniProtKB-SubCell"/>
</dbReference>
<evidence type="ECO:0000313" key="9">
    <source>
        <dbReference type="EMBL" id="HIV04206.1"/>
    </source>
</evidence>
<feature type="transmembrane region" description="Helical" evidence="8">
    <location>
        <begin position="265"/>
        <end position="292"/>
    </location>
</feature>
<comment type="subcellular location">
    <subcellularLocation>
        <location evidence="1">Cell membrane</location>
        <topology evidence="1">Multi-pass membrane protein</topology>
    </subcellularLocation>
</comment>
<feature type="transmembrane region" description="Helical" evidence="8">
    <location>
        <begin position="320"/>
        <end position="342"/>
    </location>
</feature>
<dbReference type="InterPro" id="IPR026392">
    <property type="entry name" value="Exo/Archaeosortase_dom"/>
</dbReference>
<evidence type="ECO:0000256" key="8">
    <source>
        <dbReference type="SAM" id="Phobius"/>
    </source>
</evidence>
<evidence type="ECO:0000256" key="4">
    <source>
        <dbReference type="ARBA" id="ARBA00022692"/>
    </source>
</evidence>
<dbReference type="AlphaFoldDB" id="A0A9D1NJU6"/>
<feature type="transmembrane region" description="Helical" evidence="8">
    <location>
        <begin position="137"/>
        <end position="156"/>
    </location>
</feature>
<gene>
    <name evidence="9" type="ORF">IAC75_03525</name>
</gene>
<dbReference type="EMBL" id="DVOG01000091">
    <property type="protein sequence ID" value="HIV04206.1"/>
    <property type="molecule type" value="Genomic_DNA"/>
</dbReference>
<evidence type="ECO:0000313" key="10">
    <source>
        <dbReference type="Proteomes" id="UP000886812"/>
    </source>
</evidence>
<evidence type="ECO:0000256" key="3">
    <source>
        <dbReference type="ARBA" id="ARBA00022670"/>
    </source>
</evidence>
<dbReference type="Pfam" id="PF09721">
    <property type="entry name" value="Exosortase_EpsH"/>
    <property type="match status" value="1"/>
</dbReference>
<comment type="caution">
    <text evidence="9">The sequence shown here is derived from an EMBL/GenBank/DDBJ whole genome shotgun (WGS) entry which is preliminary data.</text>
</comment>
<evidence type="ECO:0000256" key="2">
    <source>
        <dbReference type="ARBA" id="ARBA00022475"/>
    </source>
</evidence>
<dbReference type="GO" id="GO:0008233">
    <property type="term" value="F:peptidase activity"/>
    <property type="evidence" value="ECO:0007669"/>
    <property type="project" value="UniProtKB-KW"/>
</dbReference>
<reference evidence="9" key="2">
    <citation type="journal article" date="2021" name="PeerJ">
        <title>Extensive microbial diversity within the chicken gut microbiome revealed by metagenomics and culture.</title>
        <authorList>
            <person name="Gilroy R."/>
            <person name="Ravi A."/>
            <person name="Getino M."/>
            <person name="Pursley I."/>
            <person name="Horton D.L."/>
            <person name="Alikhan N.F."/>
            <person name="Baker D."/>
            <person name="Gharbi K."/>
            <person name="Hall N."/>
            <person name="Watson M."/>
            <person name="Adriaenssens E.M."/>
            <person name="Foster-Nyarko E."/>
            <person name="Jarju S."/>
            <person name="Secka A."/>
            <person name="Antonio M."/>
            <person name="Oren A."/>
            <person name="Chaudhuri R.R."/>
            <person name="La Ragione R."/>
            <person name="Hildebrand F."/>
            <person name="Pallen M.J."/>
        </authorList>
    </citation>
    <scope>NUCLEOTIDE SEQUENCE</scope>
    <source>
        <strain evidence="9">10669</strain>
    </source>
</reference>
<evidence type="ECO:0000256" key="1">
    <source>
        <dbReference type="ARBA" id="ARBA00004651"/>
    </source>
</evidence>
<evidence type="ECO:0000256" key="7">
    <source>
        <dbReference type="ARBA" id="ARBA00023136"/>
    </source>
</evidence>
<keyword evidence="5" id="KW-0378">Hydrolase</keyword>
<evidence type="ECO:0000256" key="5">
    <source>
        <dbReference type="ARBA" id="ARBA00022801"/>
    </source>
</evidence>
<feature type="transmembrane region" description="Helical" evidence="8">
    <location>
        <begin position="168"/>
        <end position="189"/>
    </location>
</feature>
<keyword evidence="2" id="KW-1003">Cell membrane</keyword>
<keyword evidence="7 8" id="KW-0472">Membrane</keyword>
<name>A0A9D1NJU6_9BACT</name>
<sequence>MKHDSAPEKTDRTPLFFAALGVLMCAVVIWDQQYCWSSKDDYLFGYLVPFLCAFVLKERFHLLRAAFAGTAGNGATAETANDEFSPPAFIRPGVRAPLILEALFAAGTLFSVLLFAVGGAGTAIYGAAAITTHENTMGFIGAAFGLAWFASARDFSGKPLDLRTRLRVLMMLVFPICVWFVSGPFTFLVDSQIRTLLLDKVTASVVGLLNLFDFSLVQEGNIIVLPGGDTVGVADACSGIRSMTACVFAGSFLAAIFLHSLKKKALFVGVSIVFALILNILRTSFLTLWSLWHGSKALEYDFFGNPTDSLSFTLGTVHDVAGWTAMFITFAMLLLLIPVFNLKMTKTDEEMDFRFADDDVPDER</sequence>
<dbReference type="GO" id="GO:0006508">
    <property type="term" value="P:proteolysis"/>
    <property type="evidence" value="ECO:0007669"/>
    <property type="project" value="UniProtKB-KW"/>
</dbReference>
<protein>
    <submittedName>
        <fullName evidence="9">Exosortase/archaeosortase family protein</fullName>
    </submittedName>
</protein>
<feature type="transmembrane region" description="Helical" evidence="8">
    <location>
        <begin position="12"/>
        <end position="30"/>
    </location>
</feature>
<feature type="transmembrane region" description="Helical" evidence="8">
    <location>
        <begin position="98"/>
        <end position="125"/>
    </location>
</feature>